<proteinExistence type="predicted"/>
<keyword evidence="2" id="KW-0378">Hydrolase</keyword>
<dbReference type="PATRIC" id="fig|246787.4.peg.1710"/>
<dbReference type="Proteomes" id="UP000061809">
    <property type="component" value="Chromosome"/>
</dbReference>
<dbReference type="PROSITE" id="PS51257">
    <property type="entry name" value="PROKAR_LIPOPROTEIN"/>
    <property type="match status" value="1"/>
</dbReference>
<accession>A0A0N7IF12</accession>
<keyword evidence="2" id="KW-0326">Glycosidase</keyword>
<gene>
    <name evidence="2" type="primary">nagJ</name>
    <name evidence="2" type="ORF">BcellWH2_01662</name>
</gene>
<dbReference type="EC" id="3.2.1.169" evidence="2"/>
<dbReference type="Gene3D" id="2.60.120.260">
    <property type="entry name" value="Galactose-binding domain-like"/>
    <property type="match status" value="1"/>
</dbReference>
<name>A0A0N7IF12_9BACE</name>
<evidence type="ECO:0000313" key="2">
    <source>
        <dbReference type="EMBL" id="ALJ58915.1"/>
    </source>
</evidence>
<dbReference type="InterPro" id="IPR008979">
    <property type="entry name" value="Galactose-bd-like_sf"/>
</dbReference>
<protein>
    <submittedName>
        <fullName evidence="2">O-GlcNAcase NagJ</fullName>
        <ecNumber evidence="2">3.2.1.169</ecNumber>
    </submittedName>
</protein>
<dbReference type="AlphaFoldDB" id="A0A0N7IF12"/>
<dbReference type="SUPFAM" id="SSF49785">
    <property type="entry name" value="Galactose-binding domain-like"/>
    <property type="match status" value="1"/>
</dbReference>
<dbReference type="KEGG" id="bcel:BcellWH2_01662"/>
<dbReference type="RefSeq" id="WP_025725985.1">
    <property type="nucleotide sequence ID" value="NZ_CP012801.1"/>
</dbReference>
<evidence type="ECO:0000259" key="1">
    <source>
        <dbReference type="PROSITE" id="PS50022"/>
    </source>
</evidence>
<dbReference type="EMBL" id="CP012801">
    <property type="protein sequence ID" value="ALJ58915.1"/>
    <property type="molecule type" value="Genomic_DNA"/>
</dbReference>
<sequence length="299" mass="33282">MKLNFKYMIVVGLLIGMTGCDDNLETFEIGGSTAAPTAIATSAVNSDPLPGQIKLTWNTPSEGAFEYLQIKYHDPLTEQDVCKIASIGTTEMLIEDTRARFGDYSFFFQTFNAAHQGSEVTEIKAKSGAAPSTTTEKSRTEMKIEADQLSTNAQEPSEGPIKNLIDGKGNTFFHTRWSSPQIELPHYIQIDFKEAHEDFAIYYQNRTDNTWTSEGRPSVVELQISSDGKNFETVATLSGLPSAHSTEYTSEFVVPGKTFTSFRFNVIATSGNTKYFNLAQFKFYDVEVEIYDPETVPLD</sequence>
<dbReference type="Pfam" id="PF00754">
    <property type="entry name" value="F5_F8_type_C"/>
    <property type="match status" value="1"/>
</dbReference>
<feature type="domain" description="F5/8 type C" evidence="1">
    <location>
        <begin position="132"/>
        <end position="286"/>
    </location>
</feature>
<dbReference type="InterPro" id="IPR000421">
    <property type="entry name" value="FA58C"/>
</dbReference>
<dbReference type="GO" id="GO:0102571">
    <property type="term" value="F:[protein]-3-O-(N-acetyl-D-glucosaminyl)-L-serine/L-threonine O-N-acetyl-alpha-D-glucosaminase activity"/>
    <property type="evidence" value="ECO:0007669"/>
    <property type="project" value="UniProtKB-EC"/>
</dbReference>
<reference evidence="2 3" key="1">
    <citation type="journal article" date="2015" name="Science">
        <title>Genetic determinants of in vivo fitness and diet responsiveness in multiple human gut Bacteroides.</title>
        <authorList>
            <person name="Wu M."/>
            <person name="McNulty N.P."/>
            <person name="Rodionov D.A."/>
            <person name="Khoroshkin M.S."/>
            <person name="Griffin N.W."/>
            <person name="Cheng J."/>
            <person name="Latreille P."/>
            <person name="Kerstetter R.A."/>
            <person name="Terrapon N."/>
            <person name="Henrissat B."/>
            <person name="Osterman A.L."/>
            <person name="Gordon J.I."/>
        </authorList>
    </citation>
    <scope>NUCLEOTIDE SEQUENCE [LARGE SCALE GENOMIC DNA]</scope>
    <source>
        <strain evidence="2 3">WH2</strain>
    </source>
</reference>
<dbReference type="PROSITE" id="PS50022">
    <property type="entry name" value="FA58C_3"/>
    <property type="match status" value="1"/>
</dbReference>
<organism evidence="2 3">
    <name type="scientific">Bacteroides cellulosilyticus</name>
    <dbReference type="NCBI Taxonomy" id="246787"/>
    <lineage>
        <taxon>Bacteria</taxon>
        <taxon>Pseudomonadati</taxon>
        <taxon>Bacteroidota</taxon>
        <taxon>Bacteroidia</taxon>
        <taxon>Bacteroidales</taxon>
        <taxon>Bacteroidaceae</taxon>
        <taxon>Bacteroides</taxon>
    </lineage>
</organism>
<evidence type="ECO:0000313" key="3">
    <source>
        <dbReference type="Proteomes" id="UP000061809"/>
    </source>
</evidence>